<dbReference type="EMBL" id="ADBJ01000050">
    <property type="protein sequence ID" value="EFA76059.1"/>
    <property type="molecule type" value="Genomic_DNA"/>
</dbReference>
<dbReference type="InterPro" id="IPR003123">
    <property type="entry name" value="VPS9"/>
</dbReference>
<dbReference type="PROSITE" id="PS50018">
    <property type="entry name" value="RAS_GTPASE_ACTIV_2"/>
    <property type="match status" value="1"/>
</dbReference>
<dbReference type="PROSITE" id="PS51205">
    <property type="entry name" value="VPS9"/>
    <property type="match status" value="1"/>
</dbReference>
<dbReference type="GO" id="GO:0005829">
    <property type="term" value="C:cytosol"/>
    <property type="evidence" value="ECO:0007669"/>
    <property type="project" value="TreeGrafter"/>
</dbReference>
<feature type="compositionally biased region" description="Polar residues" evidence="7">
    <location>
        <begin position="182"/>
        <end position="204"/>
    </location>
</feature>
<name>D3BRM7_HETP5</name>
<feature type="compositionally biased region" description="Low complexity" evidence="7">
    <location>
        <begin position="211"/>
        <end position="230"/>
    </location>
</feature>
<dbReference type="Pfam" id="PF00616">
    <property type="entry name" value="RasGAP"/>
    <property type="match status" value="1"/>
</dbReference>
<dbReference type="SUPFAM" id="SSF48350">
    <property type="entry name" value="GTPase activation domain, GAP"/>
    <property type="match status" value="1"/>
</dbReference>
<dbReference type="RefSeq" id="XP_020428193.1">
    <property type="nucleotide sequence ID" value="XM_020581406.1"/>
</dbReference>
<protein>
    <submittedName>
        <fullName evidence="10">RasGTPase-activating protein</fullName>
    </submittedName>
</protein>
<evidence type="ECO:0000313" key="10">
    <source>
        <dbReference type="EMBL" id="EFA76059.1"/>
    </source>
</evidence>
<evidence type="ECO:0000256" key="5">
    <source>
        <dbReference type="ARBA" id="ARBA00023136"/>
    </source>
</evidence>
<evidence type="ECO:0000256" key="2">
    <source>
        <dbReference type="ARBA" id="ARBA00008489"/>
    </source>
</evidence>
<dbReference type="PANTHER" id="PTHR23101">
    <property type="entry name" value="RAB GDP/GTP EXCHANGE FACTOR"/>
    <property type="match status" value="1"/>
</dbReference>
<feature type="domain" description="VPS9" evidence="9">
    <location>
        <begin position="1229"/>
        <end position="1365"/>
    </location>
</feature>
<gene>
    <name evidence="10" type="ORF">PPL_10638</name>
</gene>
<feature type="compositionally biased region" description="Basic residues" evidence="7">
    <location>
        <begin position="282"/>
        <end position="292"/>
    </location>
</feature>
<dbReference type="PANTHER" id="PTHR23101:SF112">
    <property type="entry name" value="RASGTPASE-ACTIVATING PROTEIN"/>
    <property type="match status" value="1"/>
</dbReference>
<evidence type="ECO:0000259" key="9">
    <source>
        <dbReference type="PROSITE" id="PS51205"/>
    </source>
</evidence>
<dbReference type="GO" id="GO:0006897">
    <property type="term" value="P:endocytosis"/>
    <property type="evidence" value="ECO:0007669"/>
    <property type="project" value="UniProtKB-KW"/>
</dbReference>
<dbReference type="InterPro" id="IPR037191">
    <property type="entry name" value="VPS9_dom_sf"/>
</dbReference>
<evidence type="ECO:0000259" key="8">
    <source>
        <dbReference type="PROSITE" id="PS50018"/>
    </source>
</evidence>
<feature type="compositionally biased region" description="Low complexity" evidence="7">
    <location>
        <begin position="128"/>
        <end position="157"/>
    </location>
</feature>
<keyword evidence="5" id="KW-0472">Membrane</keyword>
<dbReference type="Pfam" id="PF02204">
    <property type="entry name" value="VPS9"/>
    <property type="match status" value="1"/>
</dbReference>
<dbReference type="STRING" id="670386.D3BRM7"/>
<organism evidence="10 11">
    <name type="scientific">Heterostelium pallidum (strain ATCC 26659 / Pp 5 / PN500)</name>
    <name type="common">Cellular slime mold</name>
    <name type="synonym">Polysphondylium pallidum</name>
    <dbReference type="NCBI Taxonomy" id="670386"/>
    <lineage>
        <taxon>Eukaryota</taxon>
        <taxon>Amoebozoa</taxon>
        <taxon>Evosea</taxon>
        <taxon>Eumycetozoa</taxon>
        <taxon>Dictyostelia</taxon>
        <taxon>Acytosteliales</taxon>
        <taxon>Acytosteliaceae</taxon>
        <taxon>Heterostelium</taxon>
    </lineage>
</organism>
<keyword evidence="3" id="KW-0254">Endocytosis</keyword>
<keyword evidence="4" id="KW-0344">Guanine-nucleotide releasing factor</keyword>
<feature type="coiled-coil region" evidence="6">
    <location>
        <begin position="30"/>
        <end position="57"/>
    </location>
</feature>
<evidence type="ECO:0000256" key="3">
    <source>
        <dbReference type="ARBA" id="ARBA00022583"/>
    </source>
</evidence>
<evidence type="ECO:0000313" key="11">
    <source>
        <dbReference type="Proteomes" id="UP000001396"/>
    </source>
</evidence>
<keyword evidence="6" id="KW-0175">Coiled coil</keyword>
<dbReference type="FunCoup" id="D3BRM7">
    <property type="interactions" value="629"/>
</dbReference>
<dbReference type="InterPro" id="IPR008936">
    <property type="entry name" value="Rho_GTPase_activation_prot"/>
</dbReference>
<sequence length="1411" mass="159214">MGDSVILSILSLVDKRLNRFKGSSTGCTTRHQIETTIENYRKTREILNNAKKLLMKDPSLVATDELNNNIQQIDIRLTLATIEENTLTKRLNEFDYTESDYISPPSTPTIPALSSLSSAKIPTIITSASTSTSTTNETSTSTSKTISASTATTSKTIPLSSASTSIPISPRKVQVQQQQQQSTVLEVPTTSKEVLVNTQPNTIPVSPRKPTTTSSSSTTTSTTATPSVSTRKPSNPPIILPTDTTYNSENPEYIPVSKRGEQITKMLQQQHYQNETIVIPRKQSKSSKRYSRKVSTSSTTNPVNNNNNNNNNNNSNYISSSINNNNNKDRTNSIDKSSSSSSSSLTESVNSNTTQDESITIQDKVVVNQVKQQELEDQQQQQPAYVDQSSQHAEQIILLKEEDLDVIKEEEEEEQVTNVDEIEVEVEAEVEINSINNSSSDNINININNNNNNNINNNNSNNNNNNILSSSIADSFMLKQQQLARTGSDLTISQIIQPFVSSDQIIPSSLPSNILIYENANQKISQKLKMAKQIPVRKTSEARIGHARTNSLLNIQRNNSNIFSQSLPNASYIETGSHINNNNHTYNNNSNNSNFINGSSSSNLSLSNGSIGNSNNNINNNTSGGGQGERLAILQSLLKTEELTNNADRKVMDEINKVTRQKSEELYQLVWEVRNLDKAIATVLSNQVPIADINVASSKYNDDGHHNGNGTGHRGVGGNSSNTVTELSIQLKHSLERLLILVRNEPAILTETLWRAGYLREDSEKQSHHNLSQAIVFSLFGNCFTATDERLLLLLIRKIAELEFSKFSDKRKFGTQEPFSFTLLSTYLKCTFGKPYVISVLKDLIVSIIQDHNMNLENDPQKKAMLAEIGLDEEPQVDQNLLLQQFSGEFLQRVIALSTGLPYGLRWISKVIIEMYREHLRSTRPADFEETDFTRIKDSAVERELMIHLIFENFFIPALLRPDHYGVLPGLNISQKTRHNLIQIAKMVLTFLSTPQSIPPWLNESMNLEARINEYFNDLSMVQEPETYYNRPVYEMELGQNLLVSSTDLFQILELIYHNKPESKDVSETASLQLEMVEMIKDVQPAHHLQDGMKFLVINVIPRKKEGNEYRYSQQIGQSVRLAKENLIRALERTYARMQTEFVSEFMSRFSIDTGYCSCSPNIDDNNSSICGTCSLKSTMIGTFLKRSKDAMEKSDWWKGSDEEELEIALHTIERNLMTQIYNYTFSVSKEDVKFTKQLKSKSAIIDHRSLYIPDKYANQAPWELAQQEIRKINLYKSPYDKLKCIIDTWNIIFNYTKPLGESGPDDFLPIMGFVIVKARPENLLSNIQYISLYTLNIDPTAEVWFMNLKSSIEVVKEIMNDALNYHGWTKGILQPTTDRMDAMKKELKKKQKSKRYRASIIRLETSTSSL</sequence>
<accession>D3BRM7</accession>
<comment type="subcellular location">
    <subcellularLocation>
        <location evidence="1">Membrane</location>
        <topology evidence="1">Peripheral membrane protein</topology>
    </subcellularLocation>
</comment>
<dbReference type="InterPro" id="IPR045046">
    <property type="entry name" value="Vps9-like"/>
</dbReference>
<dbReference type="CDD" id="cd05129">
    <property type="entry name" value="RasGAP_RAP6"/>
    <property type="match status" value="1"/>
</dbReference>
<proteinExistence type="inferred from homology"/>
<dbReference type="GO" id="GO:0005085">
    <property type="term" value="F:guanyl-nucleotide exchange factor activity"/>
    <property type="evidence" value="ECO:0007669"/>
    <property type="project" value="UniProtKB-KW"/>
</dbReference>
<dbReference type="Gene3D" id="1.10.506.10">
    <property type="entry name" value="GTPase Activation - p120gap, domain 1"/>
    <property type="match status" value="1"/>
</dbReference>
<feature type="compositionally biased region" description="Low complexity" evidence="7">
    <location>
        <begin position="293"/>
        <end position="326"/>
    </location>
</feature>
<feature type="region of interest" description="Disordered" evidence="7">
    <location>
        <begin position="274"/>
        <end position="357"/>
    </location>
</feature>
<dbReference type="Gene3D" id="1.20.1050.80">
    <property type="entry name" value="VPS9 domain"/>
    <property type="match status" value="1"/>
</dbReference>
<dbReference type="Proteomes" id="UP000001396">
    <property type="component" value="Unassembled WGS sequence"/>
</dbReference>
<dbReference type="GeneID" id="31366107"/>
<dbReference type="Gene3D" id="1.10.246.120">
    <property type="match status" value="1"/>
</dbReference>
<evidence type="ECO:0000256" key="6">
    <source>
        <dbReference type="SAM" id="Coils"/>
    </source>
</evidence>
<dbReference type="Pfam" id="PF18151">
    <property type="entry name" value="DUF5601"/>
    <property type="match status" value="1"/>
</dbReference>
<evidence type="ECO:0000256" key="7">
    <source>
        <dbReference type="SAM" id="MobiDB-lite"/>
    </source>
</evidence>
<evidence type="ECO:0000256" key="1">
    <source>
        <dbReference type="ARBA" id="ARBA00004170"/>
    </source>
</evidence>
<keyword evidence="11" id="KW-1185">Reference proteome</keyword>
<feature type="domain" description="Ras-GAP" evidence="8">
    <location>
        <begin position="788"/>
        <end position="993"/>
    </location>
</feature>
<dbReference type="GO" id="GO:0031267">
    <property type="term" value="F:small GTPase binding"/>
    <property type="evidence" value="ECO:0007669"/>
    <property type="project" value="TreeGrafter"/>
</dbReference>
<dbReference type="InterPro" id="IPR001936">
    <property type="entry name" value="RasGAP_dom"/>
</dbReference>
<dbReference type="GO" id="GO:0016020">
    <property type="term" value="C:membrane"/>
    <property type="evidence" value="ECO:0007669"/>
    <property type="project" value="UniProtKB-SubCell"/>
</dbReference>
<comment type="caution">
    <text evidence="10">The sequence shown here is derived from an EMBL/GenBank/DDBJ whole genome shotgun (WGS) entry which is preliminary data.</text>
</comment>
<dbReference type="InterPro" id="IPR041545">
    <property type="entry name" value="DUF5601"/>
</dbReference>
<feature type="compositionally biased region" description="Polar residues" evidence="7">
    <location>
        <begin position="158"/>
        <end position="167"/>
    </location>
</feature>
<dbReference type="SUPFAM" id="SSF109993">
    <property type="entry name" value="VPS9 domain"/>
    <property type="match status" value="1"/>
</dbReference>
<reference evidence="10 11" key="1">
    <citation type="journal article" date="2011" name="Genome Res.">
        <title>Phylogeny-wide analysis of social amoeba genomes highlights ancient origins for complex intercellular communication.</title>
        <authorList>
            <person name="Heidel A.J."/>
            <person name="Lawal H.M."/>
            <person name="Felder M."/>
            <person name="Schilde C."/>
            <person name="Helps N.R."/>
            <person name="Tunggal B."/>
            <person name="Rivero F."/>
            <person name="John U."/>
            <person name="Schleicher M."/>
            <person name="Eichinger L."/>
            <person name="Platzer M."/>
            <person name="Noegel A.A."/>
            <person name="Schaap P."/>
            <person name="Gloeckner G."/>
        </authorList>
    </citation>
    <scope>NUCLEOTIDE SEQUENCE [LARGE SCALE GENOMIC DNA]</scope>
    <source>
        <strain evidence="11">ATCC 26659 / Pp 5 / PN500</strain>
    </source>
</reference>
<dbReference type="InParanoid" id="D3BRM7"/>
<comment type="similarity">
    <text evidence="2">Belongs to the GAPVD1 family.</text>
</comment>
<feature type="compositionally biased region" description="Low complexity" evidence="7">
    <location>
        <begin position="334"/>
        <end position="354"/>
    </location>
</feature>
<dbReference type="GO" id="GO:0030139">
    <property type="term" value="C:endocytic vesicle"/>
    <property type="evidence" value="ECO:0007669"/>
    <property type="project" value="TreeGrafter"/>
</dbReference>
<dbReference type="SMART" id="SM00167">
    <property type="entry name" value="VPS9"/>
    <property type="match status" value="1"/>
</dbReference>
<feature type="region of interest" description="Disordered" evidence="7">
    <location>
        <begin position="128"/>
        <end position="252"/>
    </location>
</feature>
<evidence type="ECO:0000256" key="4">
    <source>
        <dbReference type="ARBA" id="ARBA00022658"/>
    </source>
</evidence>